<reference evidence="2" key="1">
    <citation type="submission" date="2020-11" db="EMBL/GenBank/DDBJ databases">
        <authorList>
            <person name="Tran Van P."/>
        </authorList>
    </citation>
    <scope>NUCLEOTIDE SEQUENCE</scope>
</reference>
<name>A0A7R8WI78_9CRUS</name>
<feature type="region of interest" description="Disordered" evidence="1">
    <location>
        <begin position="105"/>
        <end position="162"/>
    </location>
</feature>
<dbReference type="EMBL" id="OB664354">
    <property type="protein sequence ID" value="CAD7232194.1"/>
    <property type="molecule type" value="Genomic_DNA"/>
</dbReference>
<organism evidence="2">
    <name type="scientific">Cyprideis torosa</name>
    <dbReference type="NCBI Taxonomy" id="163714"/>
    <lineage>
        <taxon>Eukaryota</taxon>
        <taxon>Metazoa</taxon>
        <taxon>Ecdysozoa</taxon>
        <taxon>Arthropoda</taxon>
        <taxon>Crustacea</taxon>
        <taxon>Oligostraca</taxon>
        <taxon>Ostracoda</taxon>
        <taxon>Podocopa</taxon>
        <taxon>Podocopida</taxon>
        <taxon>Cytherocopina</taxon>
        <taxon>Cytheroidea</taxon>
        <taxon>Cytherideidae</taxon>
        <taxon>Cyprideis</taxon>
    </lineage>
</organism>
<accession>A0A7R8WI78</accession>
<sequence>MTYRSELWWKCQLHGITQSEALIPEDDLPTLGPGLWYDPMDDGRLVGDRKHQRASENAGRATDVASGAAGLIANASPLGFLQVHPLHCLMTGATTISTETNLTTSLRQRGGRGGEEPKKKRICFANEDQDYKDENEDDVTTSDEMPPTPLPSTANPSLIAAK</sequence>
<proteinExistence type="predicted"/>
<evidence type="ECO:0000256" key="1">
    <source>
        <dbReference type="SAM" id="MobiDB-lite"/>
    </source>
</evidence>
<protein>
    <submittedName>
        <fullName evidence="2">Uncharacterized protein</fullName>
    </submittedName>
</protein>
<dbReference type="AlphaFoldDB" id="A0A7R8WI78"/>
<gene>
    <name evidence="2" type="ORF">CTOB1V02_LOCUS10035</name>
</gene>
<feature type="compositionally biased region" description="Acidic residues" evidence="1">
    <location>
        <begin position="127"/>
        <end position="141"/>
    </location>
</feature>
<evidence type="ECO:0000313" key="2">
    <source>
        <dbReference type="EMBL" id="CAD7232194.1"/>
    </source>
</evidence>